<evidence type="ECO:0000256" key="8">
    <source>
        <dbReference type="ARBA" id="ARBA00022679"/>
    </source>
</evidence>
<sequence length="225" mass="24521">MFRGLRKDIRAIRERDPAARSSIEVLLLYSGLHALMFYRVSHWCYTHKLFFLARLISQFARFLTGIEIHPGAKIARGVLIDHGAGVVIGETAEVGEGCTIYQGVTLGGTGKDKGKRHPTLGKNVMVGSGAKILGPFTVGDNAKIAAGAVVLEPIPEDATAVGVPARVVRRGNKKVTADLDQVHIPDPVAQELCKMRFQMEQMERRIRELEQEKEQTAGAAVSAQP</sequence>
<evidence type="ECO:0000256" key="7">
    <source>
        <dbReference type="ARBA" id="ARBA00022605"/>
    </source>
</evidence>
<dbReference type="FunFam" id="1.10.3130.10:FF:000003">
    <property type="entry name" value="Serine acetyltransferase"/>
    <property type="match status" value="1"/>
</dbReference>
<dbReference type="InterPro" id="IPR042122">
    <property type="entry name" value="Ser_AcTrfase_N_sf"/>
</dbReference>
<dbReference type="Pfam" id="PF00132">
    <property type="entry name" value="Hexapep"/>
    <property type="match status" value="1"/>
</dbReference>
<evidence type="ECO:0000256" key="4">
    <source>
        <dbReference type="ARBA" id="ARBA00013266"/>
    </source>
</evidence>
<evidence type="ECO:0000256" key="1">
    <source>
        <dbReference type="ARBA" id="ARBA00004496"/>
    </source>
</evidence>
<dbReference type="NCBIfam" id="TIGR01172">
    <property type="entry name" value="cysE"/>
    <property type="match status" value="1"/>
</dbReference>
<keyword evidence="17" id="KW-1185">Reference proteome</keyword>
<dbReference type="EC" id="2.3.1.30" evidence="4 13"/>
<evidence type="ECO:0000256" key="3">
    <source>
        <dbReference type="ARBA" id="ARBA00007274"/>
    </source>
</evidence>
<dbReference type="GO" id="GO:0009001">
    <property type="term" value="F:serine O-acetyltransferase activity"/>
    <property type="evidence" value="ECO:0007669"/>
    <property type="project" value="UniProtKB-EC"/>
</dbReference>
<dbReference type="GO" id="GO:0005737">
    <property type="term" value="C:cytoplasm"/>
    <property type="evidence" value="ECO:0007669"/>
    <property type="project" value="UniProtKB-SubCell"/>
</dbReference>
<feature type="coiled-coil region" evidence="14">
    <location>
        <begin position="192"/>
        <end position="219"/>
    </location>
</feature>
<dbReference type="Gene3D" id="2.160.10.10">
    <property type="entry name" value="Hexapeptide repeat proteins"/>
    <property type="match status" value="1"/>
</dbReference>
<dbReference type="PANTHER" id="PTHR42811">
    <property type="entry name" value="SERINE ACETYLTRANSFERASE"/>
    <property type="match status" value="1"/>
</dbReference>
<dbReference type="InterPro" id="IPR045304">
    <property type="entry name" value="LbH_SAT"/>
</dbReference>
<dbReference type="InterPro" id="IPR010493">
    <property type="entry name" value="Ser_AcTrfase_N"/>
</dbReference>
<dbReference type="InterPro" id="IPR053376">
    <property type="entry name" value="Serine_acetyltransferase"/>
</dbReference>
<accession>A0A926DWH0</accession>
<evidence type="ECO:0000256" key="5">
    <source>
        <dbReference type="ARBA" id="ARBA00018522"/>
    </source>
</evidence>
<evidence type="ECO:0000256" key="11">
    <source>
        <dbReference type="ARBA" id="ARBA00023315"/>
    </source>
</evidence>
<dbReference type="EMBL" id="JACRST010000001">
    <property type="protein sequence ID" value="MBC8545351.1"/>
    <property type="molecule type" value="Genomic_DNA"/>
</dbReference>
<protein>
    <recommendedName>
        <fullName evidence="5 13">Serine acetyltransferase</fullName>
        <ecNumber evidence="4 13">2.3.1.30</ecNumber>
    </recommendedName>
</protein>
<evidence type="ECO:0000256" key="2">
    <source>
        <dbReference type="ARBA" id="ARBA00004876"/>
    </source>
</evidence>
<dbReference type="Pfam" id="PF06426">
    <property type="entry name" value="SATase_N"/>
    <property type="match status" value="1"/>
</dbReference>
<evidence type="ECO:0000256" key="14">
    <source>
        <dbReference type="SAM" id="Coils"/>
    </source>
</evidence>
<dbReference type="CDD" id="cd03354">
    <property type="entry name" value="LbH_SAT"/>
    <property type="match status" value="1"/>
</dbReference>
<dbReference type="Gene3D" id="1.10.3130.10">
    <property type="entry name" value="serine acetyltransferase, domain 1"/>
    <property type="match status" value="1"/>
</dbReference>
<dbReference type="InterPro" id="IPR005881">
    <property type="entry name" value="Ser_O-AcTrfase"/>
</dbReference>
<reference evidence="16" key="1">
    <citation type="submission" date="2020-08" db="EMBL/GenBank/DDBJ databases">
        <title>Genome public.</title>
        <authorList>
            <person name="Liu C."/>
            <person name="Sun Q."/>
        </authorList>
    </citation>
    <scope>NUCLEOTIDE SEQUENCE</scope>
    <source>
        <strain evidence="16">NSJ-31</strain>
    </source>
</reference>
<dbReference type="Proteomes" id="UP000653127">
    <property type="component" value="Unassembled WGS sequence"/>
</dbReference>
<evidence type="ECO:0000256" key="6">
    <source>
        <dbReference type="ARBA" id="ARBA00022490"/>
    </source>
</evidence>
<evidence type="ECO:0000256" key="13">
    <source>
        <dbReference type="PIRNR" id="PIRNR000441"/>
    </source>
</evidence>
<gene>
    <name evidence="16" type="primary">cysE</name>
    <name evidence="16" type="ORF">H8711_00175</name>
</gene>
<evidence type="ECO:0000256" key="10">
    <source>
        <dbReference type="ARBA" id="ARBA00023192"/>
    </source>
</evidence>
<evidence type="ECO:0000313" key="16">
    <source>
        <dbReference type="EMBL" id="MBC8545351.1"/>
    </source>
</evidence>
<dbReference type="NCBIfam" id="NF041874">
    <property type="entry name" value="EPS_EpsC"/>
    <property type="match status" value="1"/>
</dbReference>
<dbReference type="FunFam" id="2.160.10.10:FF:000007">
    <property type="entry name" value="Serine acetyltransferase"/>
    <property type="match status" value="1"/>
</dbReference>
<keyword evidence="14" id="KW-0175">Coiled coil</keyword>
<evidence type="ECO:0000256" key="9">
    <source>
        <dbReference type="ARBA" id="ARBA00022737"/>
    </source>
</evidence>
<dbReference type="RefSeq" id="WP_249281506.1">
    <property type="nucleotide sequence ID" value="NZ_JACRST010000001.1"/>
</dbReference>
<comment type="caution">
    <text evidence="16">The sequence shown here is derived from an EMBL/GenBank/DDBJ whole genome shotgun (WGS) entry which is preliminary data.</text>
</comment>
<comment type="pathway">
    <text evidence="2">Amino-acid biosynthesis; L-cysteine biosynthesis; L-cysteine from L-serine: step 1/2.</text>
</comment>
<comment type="subcellular location">
    <subcellularLocation>
        <location evidence="1">Cytoplasm</location>
    </subcellularLocation>
</comment>
<comment type="similarity">
    <text evidence="3 13">Belongs to the transferase hexapeptide repeat family.</text>
</comment>
<evidence type="ECO:0000259" key="15">
    <source>
        <dbReference type="Pfam" id="PF06426"/>
    </source>
</evidence>
<dbReference type="AlphaFoldDB" id="A0A926DWH0"/>
<organism evidence="16 17">
    <name type="scientific">Ligaoa zhengdingensis</name>
    <dbReference type="NCBI Taxonomy" id="2763658"/>
    <lineage>
        <taxon>Bacteria</taxon>
        <taxon>Bacillati</taxon>
        <taxon>Bacillota</taxon>
        <taxon>Clostridia</taxon>
        <taxon>Eubacteriales</taxon>
        <taxon>Oscillospiraceae</taxon>
        <taxon>Ligaoa</taxon>
    </lineage>
</organism>
<proteinExistence type="inferred from homology"/>
<dbReference type="PIRSF" id="PIRSF000441">
    <property type="entry name" value="CysE"/>
    <property type="match status" value="1"/>
</dbReference>
<dbReference type="SUPFAM" id="SSF51161">
    <property type="entry name" value="Trimeric LpxA-like enzymes"/>
    <property type="match status" value="1"/>
</dbReference>
<feature type="domain" description="Serine acetyltransferase N-terminal" evidence="15">
    <location>
        <begin position="5"/>
        <end position="35"/>
    </location>
</feature>
<keyword evidence="11 13" id="KW-0012">Acyltransferase</keyword>
<keyword evidence="8 13" id="KW-0808">Transferase</keyword>
<name>A0A926DWH0_9FIRM</name>
<keyword evidence="7" id="KW-0028">Amino-acid biosynthesis</keyword>
<keyword evidence="6" id="KW-0963">Cytoplasm</keyword>
<evidence type="ECO:0000256" key="12">
    <source>
        <dbReference type="ARBA" id="ARBA00049486"/>
    </source>
</evidence>
<dbReference type="InterPro" id="IPR001451">
    <property type="entry name" value="Hexapep"/>
</dbReference>
<comment type="catalytic activity">
    <reaction evidence="12 13">
        <text>L-serine + acetyl-CoA = O-acetyl-L-serine + CoA</text>
        <dbReference type="Rhea" id="RHEA:24560"/>
        <dbReference type="ChEBI" id="CHEBI:33384"/>
        <dbReference type="ChEBI" id="CHEBI:57287"/>
        <dbReference type="ChEBI" id="CHEBI:57288"/>
        <dbReference type="ChEBI" id="CHEBI:58340"/>
        <dbReference type="EC" id="2.3.1.30"/>
    </reaction>
</comment>
<evidence type="ECO:0000313" key="17">
    <source>
        <dbReference type="Proteomes" id="UP000653127"/>
    </source>
</evidence>
<keyword evidence="9" id="KW-0677">Repeat</keyword>
<dbReference type="InterPro" id="IPR011004">
    <property type="entry name" value="Trimer_LpxA-like_sf"/>
</dbReference>
<keyword evidence="10" id="KW-0198">Cysteine biosynthesis</keyword>
<dbReference type="GO" id="GO:0006535">
    <property type="term" value="P:cysteine biosynthetic process from serine"/>
    <property type="evidence" value="ECO:0007669"/>
    <property type="project" value="InterPro"/>
</dbReference>